<dbReference type="InterPro" id="IPR036249">
    <property type="entry name" value="Thioredoxin-like_sf"/>
</dbReference>
<comment type="caution">
    <text evidence="2">The sequence shown here is derived from an EMBL/GenBank/DDBJ whole genome shotgun (WGS) entry which is preliminary data.</text>
</comment>
<evidence type="ECO:0000313" key="2">
    <source>
        <dbReference type="EMBL" id="MCP2177453.1"/>
    </source>
</evidence>
<dbReference type="NCBIfam" id="TIGR02200">
    <property type="entry name" value="GlrX_actino"/>
    <property type="match status" value="1"/>
</dbReference>
<feature type="domain" description="Glutaredoxin" evidence="1">
    <location>
        <begin position="23"/>
        <end position="77"/>
    </location>
</feature>
<dbReference type="InterPro" id="IPR002109">
    <property type="entry name" value="Glutaredoxin"/>
</dbReference>
<keyword evidence="3" id="KW-1185">Reference proteome</keyword>
<name>A0ABT1HHX6_9NOCA</name>
<dbReference type="SUPFAM" id="SSF52833">
    <property type="entry name" value="Thioredoxin-like"/>
    <property type="match status" value="1"/>
</dbReference>
<sequence length="97" mass="10369">MVRGTIRGREDVGTGMSTDTALTMYTTSWCGFCARLKTGLRSEGIEWTEIDIEREPSAAEFVGSVNNGNHVVPTVVYADGSTATNPSLNDVKAKLGV</sequence>
<dbReference type="CDD" id="cd02976">
    <property type="entry name" value="NrdH"/>
    <property type="match status" value="1"/>
</dbReference>
<dbReference type="EMBL" id="JAMTCJ010000003">
    <property type="protein sequence ID" value="MCP2177453.1"/>
    <property type="molecule type" value="Genomic_DNA"/>
</dbReference>
<evidence type="ECO:0000313" key="3">
    <source>
        <dbReference type="Proteomes" id="UP001206895"/>
    </source>
</evidence>
<reference evidence="2 3" key="1">
    <citation type="submission" date="2022-06" db="EMBL/GenBank/DDBJ databases">
        <title>Genomic Encyclopedia of Archaeal and Bacterial Type Strains, Phase II (KMG-II): from individual species to whole genera.</title>
        <authorList>
            <person name="Goeker M."/>
        </authorList>
    </citation>
    <scope>NUCLEOTIDE SEQUENCE [LARGE SCALE GENOMIC DNA]</scope>
    <source>
        <strain evidence="2 3">DSM 44693</strain>
    </source>
</reference>
<dbReference type="Proteomes" id="UP001206895">
    <property type="component" value="Unassembled WGS sequence"/>
</dbReference>
<dbReference type="Gene3D" id="3.40.30.10">
    <property type="entry name" value="Glutaredoxin"/>
    <property type="match status" value="1"/>
</dbReference>
<gene>
    <name evidence="2" type="ORF">LX13_003281</name>
</gene>
<organism evidence="2 3">
    <name type="scientific">Williamsia maris</name>
    <dbReference type="NCBI Taxonomy" id="72806"/>
    <lineage>
        <taxon>Bacteria</taxon>
        <taxon>Bacillati</taxon>
        <taxon>Actinomycetota</taxon>
        <taxon>Actinomycetes</taxon>
        <taxon>Mycobacteriales</taxon>
        <taxon>Nocardiaceae</taxon>
        <taxon>Williamsia</taxon>
    </lineage>
</organism>
<evidence type="ECO:0000259" key="1">
    <source>
        <dbReference type="Pfam" id="PF00462"/>
    </source>
</evidence>
<protein>
    <submittedName>
        <fullName evidence="2">Mycoredoxin</fullName>
    </submittedName>
</protein>
<dbReference type="Pfam" id="PF00462">
    <property type="entry name" value="Glutaredoxin"/>
    <property type="match status" value="1"/>
</dbReference>
<dbReference type="InterPro" id="IPR011915">
    <property type="entry name" value="GlrX_actino"/>
</dbReference>
<accession>A0ABT1HHX6</accession>
<proteinExistence type="predicted"/>